<feature type="compositionally biased region" description="Low complexity" evidence="3">
    <location>
        <begin position="29"/>
        <end position="49"/>
    </location>
</feature>
<name>A0A8H6L8Z9_9LECA</name>
<dbReference type="InterPro" id="IPR050261">
    <property type="entry name" value="FrsA_esterase"/>
</dbReference>
<dbReference type="PANTHER" id="PTHR22946:SF9">
    <property type="entry name" value="POLYKETIDE TRANSFERASE AF380"/>
    <property type="match status" value="1"/>
</dbReference>
<sequence length="324" mass="34935">MRAFRLLLSSFISNVSADISRLQSSAMATPKTSLSTSRPPSTPPASLSAYENKGLSHPPNLDPLTNAQKQTCKVKPVTIKVNDDLYGAVPAFLHIPQNYRREQTEGRAETAAILLSGAGGGVVGPSSIYLSMADKLASLNKGIPVMRLDYRYPARNKYCVADVQAAMKYLETGYGLSKFVLVGWSFGGAPVYTLGGSEERVIGCATVASQTAETEGIGRLAPKPVLLMHGTGDRTLRYSCSQRLYDEYGTKGERELKLFDGDDHALTRNAREAETRLCEFVSKCAGVEIGGAEKEMMGQELIGDGDRVRLMKEGGALNGGERVE</sequence>
<dbReference type="RefSeq" id="XP_037169194.1">
    <property type="nucleotide sequence ID" value="XM_037303472.1"/>
</dbReference>
<organism evidence="6 7">
    <name type="scientific">Letharia columbiana</name>
    <dbReference type="NCBI Taxonomy" id="112416"/>
    <lineage>
        <taxon>Eukaryota</taxon>
        <taxon>Fungi</taxon>
        <taxon>Dikarya</taxon>
        <taxon>Ascomycota</taxon>
        <taxon>Pezizomycotina</taxon>
        <taxon>Lecanoromycetes</taxon>
        <taxon>OSLEUM clade</taxon>
        <taxon>Lecanoromycetidae</taxon>
        <taxon>Lecanorales</taxon>
        <taxon>Lecanorineae</taxon>
        <taxon>Parmeliaceae</taxon>
        <taxon>Letharia</taxon>
    </lineage>
</organism>
<feature type="domain" description="AB hydrolase-1" evidence="5">
    <location>
        <begin position="153"/>
        <end position="236"/>
    </location>
</feature>
<dbReference type="SUPFAM" id="SSF53474">
    <property type="entry name" value="alpha/beta-Hydrolases"/>
    <property type="match status" value="1"/>
</dbReference>
<reference evidence="6 7" key="1">
    <citation type="journal article" date="2020" name="Genomics">
        <title>Complete, high-quality genomes from long-read metagenomic sequencing of two wolf lichen thalli reveals enigmatic genome architecture.</title>
        <authorList>
            <person name="McKenzie S.K."/>
            <person name="Walston R.F."/>
            <person name="Allen J.L."/>
        </authorList>
    </citation>
    <scope>NUCLEOTIDE SEQUENCE [LARGE SCALE GENOMIC DNA]</scope>
    <source>
        <strain evidence="6">WasteWater2</strain>
    </source>
</reference>
<evidence type="ECO:0000256" key="1">
    <source>
        <dbReference type="ARBA" id="ARBA00022801"/>
    </source>
</evidence>
<evidence type="ECO:0000256" key="2">
    <source>
        <dbReference type="ARBA" id="ARBA00038115"/>
    </source>
</evidence>
<keyword evidence="7" id="KW-1185">Reference proteome</keyword>
<keyword evidence="4" id="KW-0732">Signal</keyword>
<accession>A0A8H6L8Z9</accession>
<evidence type="ECO:0000256" key="3">
    <source>
        <dbReference type="SAM" id="MobiDB-lite"/>
    </source>
</evidence>
<dbReference type="InterPro" id="IPR029058">
    <property type="entry name" value="AB_hydrolase_fold"/>
</dbReference>
<dbReference type="AlphaFoldDB" id="A0A8H6L8Z9"/>
<dbReference type="Pfam" id="PF00561">
    <property type="entry name" value="Abhydrolase_1"/>
    <property type="match status" value="1"/>
</dbReference>
<keyword evidence="1" id="KW-0378">Hydrolase</keyword>
<dbReference type="EMBL" id="JACCJC010000004">
    <property type="protein sequence ID" value="KAF6239925.1"/>
    <property type="molecule type" value="Genomic_DNA"/>
</dbReference>
<dbReference type="PANTHER" id="PTHR22946">
    <property type="entry name" value="DIENELACTONE HYDROLASE DOMAIN-CONTAINING PROTEIN-RELATED"/>
    <property type="match status" value="1"/>
</dbReference>
<gene>
    <name evidence="6" type="ORF">HO173_001533</name>
</gene>
<feature type="chain" id="PRO_5034393921" description="AB hydrolase-1 domain-containing protein" evidence="4">
    <location>
        <begin position="18"/>
        <end position="324"/>
    </location>
</feature>
<dbReference type="GeneID" id="59283207"/>
<evidence type="ECO:0000256" key="4">
    <source>
        <dbReference type="SAM" id="SignalP"/>
    </source>
</evidence>
<dbReference type="InterPro" id="IPR000073">
    <property type="entry name" value="AB_hydrolase_1"/>
</dbReference>
<protein>
    <recommendedName>
        <fullName evidence="5">AB hydrolase-1 domain-containing protein</fullName>
    </recommendedName>
</protein>
<feature type="region of interest" description="Disordered" evidence="3">
    <location>
        <begin position="28"/>
        <end position="66"/>
    </location>
</feature>
<comment type="caution">
    <text evidence="6">The sequence shown here is derived from an EMBL/GenBank/DDBJ whole genome shotgun (WGS) entry which is preliminary data.</text>
</comment>
<evidence type="ECO:0000313" key="6">
    <source>
        <dbReference type="EMBL" id="KAF6239925.1"/>
    </source>
</evidence>
<dbReference type="OrthoDB" id="2498029at2759"/>
<dbReference type="Gene3D" id="3.40.50.1820">
    <property type="entry name" value="alpha/beta hydrolase"/>
    <property type="match status" value="1"/>
</dbReference>
<evidence type="ECO:0000259" key="5">
    <source>
        <dbReference type="Pfam" id="PF00561"/>
    </source>
</evidence>
<feature type="signal peptide" evidence="4">
    <location>
        <begin position="1"/>
        <end position="17"/>
    </location>
</feature>
<dbReference type="GO" id="GO:0016788">
    <property type="term" value="F:hydrolase activity, acting on ester bonds"/>
    <property type="evidence" value="ECO:0007669"/>
    <property type="project" value="UniProtKB-ARBA"/>
</dbReference>
<comment type="similarity">
    <text evidence="2">Belongs to the AB hydrolase superfamily. FUS2 hydrolase family.</text>
</comment>
<proteinExistence type="inferred from homology"/>
<evidence type="ECO:0000313" key="7">
    <source>
        <dbReference type="Proteomes" id="UP000578531"/>
    </source>
</evidence>
<dbReference type="Proteomes" id="UP000578531">
    <property type="component" value="Unassembled WGS sequence"/>
</dbReference>